<dbReference type="AlphaFoldDB" id="A0A939GH23"/>
<keyword evidence="2" id="KW-1185">Reference proteome</keyword>
<organism evidence="1 2">
    <name type="scientific">Fibrella rubiginis</name>
    <dbReference type="NCBI Taxonomy" id="2817060"/>
    <lineage>
        <taxon>Bacteria</taxon>
        <taxon>Pseudomonadati</taxon>
        <taxon>Bacteroidota</taxon>
        <taxon>Cytophagia</taxon>
        <taxon>Cytophagales</taxon>
        <taxon>Spirosomataceae</taxon>
        <taxon>Fibrella</taxon>
    </lineage>
</organism>
<evidence type="ECO:0008006" key="3">
    <source>
        <dbReference type="Google" id="ProtNLM"/>
    </source>
</evidence>
<accession>A0A939GH23</accession>
<dbReference type="Proteomes" id="UP000664034">
    <property type="component" value="Unassembled WGS sequence"/>
</dbReference>
<evidence type="ECO:0000313" key="2">
    <source>
        <dbReference type="Proteomes" id="UP000664034"/>
    </source>
</evidence>
<sequence length="363" mass="40517">MGRDILGHHHPTLLDVPISYFHSAYANVPSQTTTLRRMVGTRYYKQQIEAIRNQADPAEQSKRKKQLPAFTLALLYHRRERASISAQVNQQWPMLMGDIDAKDNPELDMALVKRDLARLPYVLLCAQSVRGGLWFVVRLPDHQTPATLQAHFGYVKKLFADLFGIVLDRSKGGNPTHLRYVSYDPAPYLNEAATELTGTYTEKVTFLKSSSNQTPRYTRPNTQALSRPNLLKRVASLAEQAAEGERHDKLLKAAKLAGGYVATGNLHEQDAIDALETVASEWDNFTKSQRTIRDGIRYGLQAPIEPTTDGSTQSSYPVLPGSYVPSQPETTTPKGPLIVKTLADWAANPGSILRPDEDQLERL</sequence>
<evidence type="ECO:0000313" key="1">
    <source>
        <dbReference type="EMBL" id="MBO0938206.1"/>
    </source>
</evidence>
<dbReference type="EMBL" id="JAFMYV010000008">
    <property type="protein sequence ID" value="MBO0938206.1"/>
    <property type="molecule type" value="Genomic_DNA"/>
</dbReference>
<name>A0A939GH23_9BACT</name>
<protein>
    <recommendedName>
        <fullName evidence="3">VirE N-terminal domain-containing protein</fullName>
    </recommendedName>
</protein>
<proteinExistence type="predicted"/>
<reference evidence="1" key="1">
    <citation type="submission" date="2021-03" db="EMBL/GenBank/DDBJ databases">
        <title>Fibrella sp. HMF5335 genome sequencing and assembly.</title>
        <authorList>
            <person name="Kang H."/>
            <person name="Kim H."/>
            <person name="Bae S."/>
            <person name="Joh K."/>
        </authorList>
    </citation>
    <scope>NUCLEOTIDE SEQUENCE</scope>
    <source>
        <strain evidence="1">HMF5335</strain>
    </source>
</reference>
<gene>
    <name evidence="1" type="ORF">J2I47_16760</name>
</gene>
<comment type="caution">
    <text evidence="1">The sequence shown here is derived from an EMBL/GenBank/DDBJ whole genome shotgun (WGS) entry which is preliminary data.</text>
</comment>
<dbReference type="RefSeq" id="WP_207365738.1">
    <property type="nucleotide sequence ID" value="NZ_JAFMYV010000008.1"/>
</dbReference>